<dbReference type="AlphaFoldDB" id="A0A1A3KNB1"/>
<name>A0A1A3KNB1_MYCAS</name>
<reference evidence="1 2" key="1">
    <citation type="submission" date="2016-06" db="EMBL/GenBank/DDBJ databases">
        <authorList>
            <person name="Kjaerup R.B."/>
            <person name="Dalgaard T.S."/>
            <person name="Juul-Madsen H.R."/>
        </authorList>
    </citation>
    <scope>NUCLEOTIDE SEQUENCE [LARGE SCALE GENOMIC DNA]</scope>
    <source>
        <strain evidence="1 2">1276495.2</strain>
    </source>
</reference>
<comment type="caution">
    <text evidence="1">The sequence shown here is derived from an EMBL/GenBank/DDBJ whole genome shotgun (WGS) entry which is preliminary data.</text>
</comment>
<protein>
    <submittedName>
        <fullName evidence="1">Uncharacterized protein</fullName>
    </submittedName>
</protein>
<evidence type="ECO:0000313" key="2">
    <source>
        <dbReference type="Proteomes" id="UP000093925"/>
    </source>
</evidence>
<dbReference type="Proteomes" id="UP000093925">
    <property type="component" value="Unassembled WGS sequence"/>
</dbReference>
<dbReference type="EMBL" id="LZLM01000072">
    <property type="protein sequence ID" value="OBJ85446.1"/>
    <property type="molecule type" value="Genomic_DNA"/>
</dbReference>
<organism evidence="1 2">
    <name type="scientific">Mycobacterium asiaticum</name>
    <dbReference type="NCBI Taxonomy" id="1790"/>
    <lineage>
        <taxon>Bacteria</taxon>
        <taxon>Bacillati</taxon>
        <taxon>Actinomycetota</taxon>
        <taxon>Actinomycetes</taxon>
        <taxon>Mycobacteriales</taxon>
        <taxon>Mycobacteriaceae</taxon>
        <taxon>Mycobacterium</taxon>
    </lineage>
</organism>
<proteinExistence type="predicted"/>
<sequence>MTVLIVGCALGMALCIGYQWGRRTAGRPMTWKQRTSRIAVGRLVVQLAGLVMARRIHRMIVVRGALPAIGWTALLSRIR</sequence>
<gene>
    <name evidence="1" type="ORF">A5640_01710</name>
</gene>
<accession>A0A1A3KNB1</accession>
<evidence type="ECO:0000313" key="1">
    <source>
        <dbReference type="EMBL" id="OBJ85446.1"/>
    </source>
</evidence>